<evidence type="ECO:0000313" key="3">
    <source>
        <dbReference type="Proteomes" id="UP000199266"/>
    </source>
</evidence>
<evidence type="ECO:0000256" key="1">
    <source>
        <dbReference type="SAM" id="SignalP"/>
    </source>
</evidence>
<evidence type="ECO:0000313" key="2">
    <source>
        <dbReference type="EMBL" id="SDX78253.1"/>
    </source>
</evidence>
<dbReference type="InterPro" id="IPR024258">
    <property type="entry name" value="DUF3798"/>
</dbReference>
<dbReference type="Proteomes" id="UP000199266">
    <property type="component" value="Unassembled WGS sequence"/>
</dbReference>
<accession>A0A1H3EHL4</accession>
<dbReference type="Gene3D" id="3.40.50.11390">
    <property type="match status" value="1"/>
</dbReference>
<dbReference type="SUPFAM" id="SSF53822">
    <property type="entry name" value="Periplasmic binding protein-like I"/>
    <property type="match status" value="1"/>
</dbReference>
<reference evidence="3" key="1">
    <citation type="submission" date="2016-10" db="EMBL/GenBank/DDBJ databases">
        <authorList>
            <person name="Varghese N."/>
            <person name="Submissions S."/>
        </authorList>
    </citation>
    <scope>NUCLEOTIDE SEQUENCE [LARGE SCALE GENOMIC DNA]</scope>
    <source>
        <strain evidence="3">DSM 13490</strain>
    </source>
</reference>
<dbReference type="EMBL" id="FNPD01000003">
    <property type="protein sequence ID" value="SDX78253.1"/>
    <property type="molecule type" value="Genomic_DNA"/>
</dbReference>
<dbReference type="InterPro" id="IPR028082">
    <property type="entry name" value="Peripla_BP_I"/>
</dbReference>
<proteinExistence type="predicted"/>
<keyword evidence="1" id="KW-0732">Signal</keyword>
<organism evidence="2 3">
    <name type="scientific">Acetomicrobium thermoterrenum DSM 13490</name>
    <dbReference type="NCBI Taxonomy" id="1120987"/>
    <lineage>
        <taxon>Bacteria</taxon>
        <taxon>Thermotogati</taxon>
        <taxon>Synergistota</taxon>
        <taxon>Synergistia</taxon>
        <taxon>Synergistales</taxon>
        <taxon>Acetomicrobiaceae</taxon>
        <taxon>Acetomicrobium</taxon>
    </lineage>
</organism>
<dbReference type="AlphaFoldDB" id="A0A1H3EHL4"/>
<sequence>MRRLFHVMVVAIVAMAFASVAFAGPTKVGIMTGTTSQGEEEYRAALEMIEKYGKDRVIHVTYPDKFMDEQETTIQQIMSMASDPDVKAIVLVQGVPGSAAAIDKVKEFRPDMFFINIVPHEDPLLVVQKADICLETDNPMRGVTIVELAEKMGAKTFCHISFPRHMSYPLLAERRDIMKAECEKRGIEFVFINAPDPTGDAGIAGTQQFILEDVPRQVEKYGVDTAFFSTNCGMQEPLIKAVMTTGAIFPEQCCPSPYHGYPGSLGIEIPPDKAGDVEFILKAIEEKVVEAGRAGRFATWKVPANMAFTYASTEYAFDVADGKVSGYDRAHMEKLLYKYFGEESRVRSYENVEAGVKADNFLLIVGESIIFGANK</sequence>
<keyword evidence="3" id="KW-1185">Reference proteome</keyword>
<gene>
    <name evidence="2" type="ORF">SAMN03080603_00581</name>
</gene>
<dbReference type="Pfam" id="PF12683">
    <property type="entry name" value="DUF3798"/>
    <property type="match status" value="1"/>
</dbReference>
<feature type="signal peptide" evidence="1">
    <location>
        <begin position="1"/>
        <end position="23"/>
    </location>
</feature>
<feature type="chain" id="PRO_5011575654" description="DUF3798 domain-containing protein" evidence="1">
    <location>
        <begin position="24"/>
        <end position="375"/>
    </location>
</feature>
<evidence type="ECO:0008006" key="4">
    <source>
        <dbReference type="Google" id="ProtNLM"/>
    </source>
</evidence>
<protein>
    <recommendedName>
        <fullName evidence="4">DUF3798 domain-containing protein</fullName>
    </recommendedName>
</protein>
<name>A0A1H3EHL4_9BACT</name>
<dbReference type="RefSeq" id="WP_234945398.1">
    <property type="nucleotide sequence ID" value="NZ_FNPD01000003.1"/>
</dbReference>